<dbReference type="EMBL" id="JAUQUR010000008">
    <property type="protein sequence ID" value="MDX4069896.1"/>
    <property type="molecule type" value="Genomic_DNA"/>
</dbReference>
<name>A0AAW9DDE5_9BACT</name>
<reference evidence="1" key="1">
    <citation type="journal article" date="2023" name="Front. Microbiol.">
        <title>Genomic diversity and taxonomic marker for Arcobacter species.</title>
        <authorList>
            <person name="Zhou G."/>
            <person name="Gu Y."/>
            <person name="Wang H."/>
            <person name="Chen X."/>
            <person name="Zhang X."/>
            <person name="Shao Z."/>
            <person name="Yan X."/>
            <person name="Zhang J."/>
            <person name="Zhang M."/>
        </authorList>
    </citation>
    <scope>NUCLEOTIDE SEQUENCE</scope>
    <source>
        <strain evidence="1">BJSY19SF1-2</strain>
    </source>
</reference>
<organism evidence="1 2">
    <name type="scientific">Aliarcobacter skirrowii</name>
    <dbReference type="NCBI Taxonomy" id="28200"/>
    <lineage>
        <taxon>Bacteria</taxon>
        <taxon>Pseudomonadati</taxon>
        <taxon>Campylobacterota</taxon>
        <taxon>Epsilonproteobacteria</taxon>
        <taxon>Campylobacterales</taxon>
        <taxon>Arcobacteraceae</taxon>
        <taxon>Aliarcobacter</taxon>
    </lineage>
</organism>
<sequence>MIKILFVLGWVVTTIFANHQVIIFDKNIYDKYQNWANLKNKEKNIITFEKDFDEKYSIWEKFKKETGEDIPFYAFNNTQKIVKNCTEYLKYYKNYVLATDIDYKIHSEYLECEILNHIKNAEVTYNKDTKVNYVDYIYKFINIKSFSNSLNPKFNTEHITLNQIFNHVPKKDNLILEINKKDWHFSFQVMGIESIKNKQYLLVYFLDEALKSSYFSDSFLVFEYKNYDYIIESEKQPLYKEPNENSKTNMYLIKNDVVEILEEKEDWIYILYITKNNKEIKAWIPKNSLEFKNNYEEE</sequence>
<gene>
    <name evidence="1" type="ORF">Q6A80_09205</name>
</gene>
<evidence type="ECO:0008006" key="3">
    <source>
        <dbReference type="Google" id="ProtNLM"/>
    </source>
</evidence>
<dbReference type="AlphaFoldDB" id="A0AAW9DDE5"/>
<dbReference type="RefSeq" id="WP_319048423.1">
    <property type="nucleotide sequence ID" value="NZ_JAUQUR010000008.1"/>
</dbReference>
<evidence type="ECO:0000313" key="1">
    <source>
        <dbReference type="EMBL" id="MDX4069896.1"/>
    </source>
</evidence>
<reference evidence="1" key="2">
    <citation type="submission" date="2023-07" db="EMBL/GenBank/DDBJ databases">
        <authorList>
            <person name="Zhang M."/>
            <person name="Zhou G."/>
        </authorList>
    </citation>
    <scope>NUCLEOTIDE SEQUENCE</scope>
    <source>
        <strain evidence="1">BJSY19SF1-2</strain>
    </source>
</reference>
<protein>
    <recommendedName>
        <fullName evidence="3">SH3 domain-containing protein</fullName>
    </recommendedName>
</protein>
<dbReference type="Proteomes" id="UP001283691">
    <property type="component" value="Unassembled WGS sequence"/>
</dbReference>
<evidence type="ECO:0000313" key="2">
    <source>
        <dbReference type="Proteomes" id="UP001283691"/>
    </source>
</evidence>
<comment type="caution">
    <text evidence="1">The sequence shown here is derived from an EMBL/GenBank/DDBJ whole genome shotgun (WGS) entry which is preliminary data.</text>
</comment>
<proteinExistence type="predicted"/>
<accession>A0AAW9DDE5</accession>
<dbReference type="Gene3D" id="2.30.30.40">
    <property type="entry name" value="SH3 Domains"/>
    <property type="match status" value="1"/>
</dbReference>